<keyword evidence="3 7" id="KW-0812">Transmembrane</keyword>
<evidence type="ECO:0000256" key="7">
    <source>
        <dbReference type="SAM" id="Phobius"/>
    </source>
</evidence>
<dbReference type="InterPro" id="IPR011701">
    <property type="entry name" value="MFS"/>
</dbReference>
<organism evidence="9 10">
    <name type="scientific">Alternaria atra</name>
    <dbReference type="NCBI Taxonomy" id="119953"/>
    <lineage>
        <taxon>Eukaryota</taxon>
        <taxon>Fungi</taxon>
        <taxon>Dikarya</taxon>
        <taxon>Ascomycota</taxon>
        <taxon>Pezizomycotina</taxon>
        <taxon>Dothideomycetes</taxon>
        <taxon>Pleosporomycetidae</taxon>
        <taxon>Pleosporales</taxon>
        <taxon>Pleosporineae</taxon>
        <taxon>Pleosporaceae</taxon>
        <taxon>Alternaria</taxon>
        <taxon>Alternaria sect. Ulocladioides</taxon>
    </lineage>
</organism>
<feature type="transmembrane region" description="Helical" evidence="7">
    <location>
        <begin position="423"/>
        <end position="445"/>
    </location>
</feature>
<dbReference type="FunFam" id="1.20.1250.20:FF:000082">
    <property type="entry name" value="MFS multidrug transporter, putative"/>
    <property type="match status" value="1"/>
</dbReference>
<dbReference type="PANTHER" id="PTHR23502">
    <property type="entry name" value="MAJOR FACILITATOR SUPERFAMILY"/>
    <property type="match status" value="1"/>
</dbReference>
<feature type="transmembrane region" description="Helical" evidence="7">
    <location>
        <begin position="307"/>
        <end position="329"/>
    </location>
</feature>
<dbReference type="Gene3D" id="1.20.1250.20">
    <property type="entry name" value="MFS general substrate transporter like domains"/>
    <property type="match status" value="1"/>
</dbReference>
<comment type="similarity">
    <text evidence="2">Belongs to the major facilitator superfamily.</text>
</comment>
<proteinExistence type="inferred from homology"/>
<protein>
    <recommendedName>
        <fullName evidence="8">Major facilitator superfamily (MFS) profile domain-containing protein</fullName>
    </recommendedName>
</protein>
<dbReference type="RefSeq" id="XP_043167405.1">
    <property type="nucleotide sequence ID" value="XM_043311470.1"/>
</dbReference>
<feature type="transmembrane region" description="Helical" evidence="7">
    <location>
        <begin position="90"/>
        <end position="110"/>
    </location>
</feature>
<feature type="transmembrane region" description="Helical" evidence="7">
    <location>
        <begin position="153"/>
        <end position="170"/>
    </location>
</feature>
<keyword evidence="5 7" id="KW-0472">Membrane</keyword>
<feature type="transmembrane region" description="Helical" evidence="7">
    <location>
        <begin position="349"/>
        <end position="371"/>
    </location>
</feature>
<reference evidence="9" key="1">
    <citation type="submission" date="2021-05" db="EMBL/GenBank/DDBJ databases">
        <authorList>
            <person name="Stam R."/>
        </authorList>
    </citation>
    <scope>NUCLEOTIDE SEQUENCE</scope>
    <source>
        <strain evidence="9">CS162</strain>
    </source>
</reference>
<dbReference type="SUPFAM" id="SSF103473">
    <property type="entry name" value="MFS general substrate transporter"/>
    <property type="match status" value="1"/>
</dbReference>
<dbReference type="Pfam" id="PF07690">
    <property type="entry name" value="MFS_1"/>
    <property type="match status" value="1"/>
</dbReference>
<feature type="transmembrane region" description="Helical" evidence="7">
    <location>
        <begin position="484"/>
        <end position="506"/>
    </location>
</feature>
<dbReference type="GO" id="GO:0015606">
    <property type="term" value="F:spermidine transmembrane transporter activity"/>
    <property type="evidence" value="ECO:0007669"/>
    <property type="project" value="TreeGrafter"/>
</dbReference>
<evidence type="ECO:0000256" key="4">
    <source>
        <dbReference type="ARBA" id="ARBA00022989"/>
    </source>
</evidence>
<comment type="caution">
    <text evidence="9">The sequence shown here is derived from an EMBL/GenBank/DDBJ whole genome shotgun (WGS) entry which is preliminary data.</text>
</comment>
<feature type="domain" description="Major facilitator superfamily (MFS) profile" evidence="8">
    <location>
        <begin position="87"/>
        <end position="515"/>
    </location>
</feature>
<accession>A0A8J2I1K6</accession>
<dbReference type="InterPro" id="IPR036259">
    <property type="entry name" value="MFS_trans_sf"/>
</dbReference>
<feature type="transmembrane region" description="Helical" evidence="7">
    <location>
        <begin position="214"/>
        <end position="235"/>
    </location>
</feature>
<feature type="transmembrane region" description="Helical" evidence="7">
    <location>
        <begin position="122"/>
        <end position="141"/>
    </location>
</feature>
<dbReference type="GO" id="GO:0000297">
    <property type="term" value="F:spermine transmembrane transporter activity"/>
    <property type="evidence" value="ECO:0007669"/>
    <property type="project" value="TreeGrafter"/>
</dbReference>
<feature type="transmembrane region" description="Helical" evidence="7">
    <location>
        <begin position="182"/>
        <end position="202"/>
    </location>
</feature>
<dbReference type="EMBL" id="CAJRGZ010000017">
    <property type="protein sequence ID" value="CAG5155841.1"/>
    <property type="molecule type" value="Genomic_DNA"/>
</dbReference>
<dbReference type="AlphaFoldDB" id="A0A8J2I1K6"/>
<keyword evidence="10" id="KW-1185">Reference proteome</keyword>
<dbReference type="GO" id="GO:0005886">
    <property type="term" value="C:plasma membrane"/>
    <property type="evidence" value="ECO:0007669"/>
    <property type="project" value="TreeGrafter"/>
</dbReference>
<evidence type="ECO:0000259" key="8">
    <source>
        <dbReference type="PROSITE" id="PS50850"/>
    </source>
</evidence>
<evidence type="ECO:0000256" key="3">
    <source>
        <dbReference type="ARBA" id="ARBA00022692"/>
    </source>
</evidence>
<dbReference type="InterPro" id="IPR020846">
    <property type="entry name" value="MFS_dom"/>
</dbReference>
<comment type="subcellular location">
    <subcellularLocation>
        <location evidence="1">Membrane</location>
        <topology evidence="1">Multi-pass membrane protein</topology>
    </subcellularLocation>
</comment>
<dbReference type="PROSITE" id="PS50850">
    <property type="entry name" value="MFS"/>
    <property type="match status" value="1"/>
</dbReference>
<evidence type="ECO:0000256" key="2">
    <source>
        <dbReference type="ARBA" id="ARBA00008335"/>
    </source>
</evidence>
<dbReference type="CDD" id="cd17323">
    <property type="entry name" value="MFS_Tpo1_MDR_like"/>
    <property type="match status" value="1"/>
</dbReference>
<gene>
    <name evidence="9" type="ORF">ALTATR162_LOCUS3862</name>
</gene>
<name>A0A8J2I1K6_9PLEO</name>
<feature type="transmembrane region" description="Helical" evidence="7">
    <location>
        <begin position="457"/>
        <end position="478"/>
    </location>
</feature>
<keyword evidence="4 7" id="KW-1133">Transmembrane helix</keyword>
<feature type="region of interest" description="Disordered" evidence="6">
    <location>
        <begin position="1"/>
        <end position="71"/>
    </location>
</feature>
<evidence type="ECO:0000313" key="10">
    <source>
        <dbReference type="Proteomes" id="UP000676310"/>
    </source>
</evidence>
<feature type="compositionally biased region" description="Basic and acidic residues" evidence="6">
    <location>
        <begin position="1"/>
        <end position="32"/>
    </location>
</feature>
<feature type="transmembrane region" description="Helical" evidence="7">
    <location>
        <begin position="392"/>
        <end position="411"/>
    </location>
</feature>
<dbReference type="Proteomes" id="UP000676310">
    <property type="component" value="Unassembled WGS sequence"/>
</dbReference>
<dbReference type="OrthoDB" id="3936150at2759"/>
<evidence type="ECO:0000256" key="1">
    <source>
        <dbReference type="ARBA" id="ARBA00004141"/>
    </source>
</evidence>
<feature type="compositionally biased region" description="Basic and acidic residues" evidence="6">
    <location>
        <begin position="43"/>
        <end position="57"/>
    </location>
</feature>
<dbReference type="GeneID" id="67015465"/>
<sequence>MHPCHQQDGHTTFNHDPESGIAEKKEESDSEHQLPCQTVNPSREQRLSEGLANRDESSALPVESLDWSGPDDPDDPYNWSTLKAAYHTTVPAAFGFAVTFGTSVYSPAIADVMRDFQVSRTAALVGVTLYTLGLAFGPIFTAPFSERQGRKPVYLLFFPIFMLFTLGAGFSKSYASLIVCRFFAGLSGSPALAVGAGTNADLYPPHKRALTTSLFLMAPFAGPSIGPVVGGFVAQYKTWRWTQWCMLFLAVFVYAIALPMDETYKPIVLKKRAKKHGIATKQETPDLKSEILMRFIRPLHLISTESVVFFFSLYTGFAFAVLFLFFAAFPYVFTRPPYSFTPSQSGLTFIPIMIGVFLGCVTTIAVDRMIYQKKYRETIARGKSHVDPEHRLYTAMFGSWGMVIGLFWFGWCADQGVNWVPTVIGVIPFAWGNICVFTSSVLYLADVYGATNGASAIAANGIARYMLGAVFPLFTVQMYDALGIGWATSLLGFLSLGMVPIPFLFFKYGPAIRAKSKYPPQFE</sequence>
<dbReference type="PANTHER" id="PTHR23502:SF182">
    <property type="entry name" value="POLYAMINE TRANSPORTER, PUTATIVE-RELATED"/>
    <property type="match status" value="1"/>
</dbReference>
<evidence type="ECO:0000313" key="9">
    <source>
        <dbReference type="EMBL" id="CAG5155841.1"/>
    </source>
</evidence>
<evidence type="ECO:0000256" key="6">
    <source>
        <dbReference type="SAM" id="MobiDB-lite"/>
    </source>
</evidence>
<evidence type="ECO:0000256" key="5">
    <source>
        <dbReference type="ARBA" id="ARBA00023136"/>
    </source>
</evidence>